<organism evidence="1 2">
    <name type="scientific">Vibrio jasicida</name>
    <dbReference type="NCBI Taxonomy" id="766224"/>
    <lineage>
        <taxon>Bacteria</taxon>
        <taxon>Pseudomonadati</taxon>
        <taxon>Pseudomonadota</taxon>
        <taxon>Gammaproteobacteria</taxon>
        <taxon>Vibrionales</taxon>
        <taxon>Vibrionaceae</taxon>
        <taxon>Vibrio</taxon>
    </lineage>
</organism>
<comment type="caution">
    <text evidence="1">The sequence shown here is derived from an EMBL/GenBank/DDBJ whole genome shotgun (WGS) entry which is preliminary data.</text>
</comment>
<protein>
    <recommendedName>
        <fullName evidence="3">Transposase</fullName>
    </recommendedName>
</protein>
<gene>
    <name evidence="1" type="ORF">THF1A12_940002</name>
</gene>
<proteinExistence type="predicted"/>
<name>A0AAU9QY57_9VIBR</name>
<evidence type="ECO:0000313" key="1">
    <source>
        <dbReference type="EMBL" id="CAH1604097.1"/>
    </source>
</evidence>
<accession>A0AAU9QY57</accession>
<dbReference type="AlphaFoldDB" id="A0AAU9QY57"/>
<reference evidence="1" key="1">
    <citation type="submission" date="2022-01" db="EMBL/GenBank/DDBJ databases">
        <authorList>
            <person name="Lagorce A."/>
        </authorList>
    </citation>
    <scope>NUCLEOTIDE SEQUENCE</scope>
    <source>
        <strain evidence="1">Th15_F1_A12</strain>
    </source>
</reference>
<evidence type="ECO:0008006" key="3">
    <source>
        <dbReference type="Google" id="ProtNLM"/>
    </source>
</evidence>
<dbReference type="EMBL" id="CAKMUD010000154">
    <property type="protein sequence ID" value="CAH1604097.1"/>
    <property type="molecule type" value="Genomic_DNA"/>
</dbReference>
<sequence>MDVGLTEQFLIIKKLKQSYSVKTLCEVFNVHRSSYNYWHKRPTVINAEAVKLAAWLARLTPQAMAQREREPLQI</sequence>
<evidence type="ECO:0000313" key="2">
    <source>
        <dbReference type="Proteomes" id="UP001295462"/>
    </source>
</evidence>
<dbReference type="Proteomes" id="UP001295462">
    <property type="component" value="Unassembled WGS sequence"/>
</dbReference>